<accession>A0A2I0UE96</accession>
<keyword evidence="2" id="KW-1185">Reference proteome</keyword>
<name>A0A2I0UE96_LIMLA</name>
<dbReference type="EMBL" id="KZ505831">
    <property type="protein sequence ID" value="PKU44378.1"/>
    <property type="molecule type" value="Genomic_DNA"/>
</dbReference>
<evidence type="ECO:0000313" key="1">
    <source>
        <dbReference type="EMBL" id="PKU44378.1"/>
    </source>
</evidence>
<evidence type="ECO:0000313" key="2">
    <source>
        <dbReference type="Proteomes" id="UP000233556"/>
    </source>
</evidence>
<dbReference type="Proteomes" id="UP000233556">
    <property type="component" value="Unassembled WGS sequence"/>
</dbReference>
<proteinExistence type="predicted"/>
<protein>
    <submittedName>
        <fullName evidence="1">Uncharacterized protein</fullName>
    </submittedName>
</protein>
<organism evidence="1 2">
    <name type="scientific">Limosa lapponica baueri</name>
    <dbReference type="NCBI Taxonomy" id="1758121"/>
    <lineage>
        <taxon>Eukaryota</taxon>
        <taxon>Metazoa</taxon>
        <taxon>Chordata</taxon>
        <taxon>Craniata</taxon>
        <taxon>Vertebrata</taxon>
        <taxon>Euteleostomi</taxon>
        <taxon>Archelosauria</taxon>
        <taxon>Archosauria</taxon>
        <taxon>Dinosauria</taxon>
        <taxon>Saurischia</taxon>
        <taxon>Theropoda</taxon>
        <taxon>Coelurosauria</taxon>
        <taxon>Aves</taxon>
        <taxon>Neognathae</taxon>
        <taxon>Neoaves</taxon>
        <taxon>Charadriiformes</taxon>
        <taxon>Scolopacidae</taxon>
        <taxon>Limosa</taxon>
    </lineage>
</organism>
<reference evidence="2" key="2">
    <citation type="submission" date="2017-12" db="EMBL/GenBank/DDBJ databases">
        <title>Genome sequence of the Bar-tailed Godwit (Limosa lapponica baueri).</title>
        <authorList>
            <person name="Lima N.C.B."/>
            <person name="Parody-Merino A.M."/>
            <person name="Battley P.F."/>
            <person name="Fidler A.E."/>
            <person name="Prosdocimi F."/>
        </authorList>
    </citation>
    <scope>NUCLEOTIDE SEQUENCE [LARGE SCALE GENOMIC DNA]</scope>
</reference>
<sequence length="108" mass="11332">MGGVGLLLDLLGSTWPGPPGGAKLGYGGKRTFSAGPSCSDFGDLTCEWTHRIGPPNCLKDSLNPRCNWGSPATGDLDDDKILGQLVITESHGVGRNLWRSSSPTPLPK</sequence>
<dbReference type="AlphaFoldDB" id="A0A2I0UE96"/>
<reference evidence="2" key="1">
    <citation type="submission" date="2017-11" db="EMBL/GenBank/DDBJ databases">
        <authorList>
            <person name="Lima N.C."/>
            <person name="Parody-Merino A.M."/>
            <person name="Battley P.F."/>
            <person name="Fidler A.E."/>
            <person name="Prosdocimi F."/>
        </authorList>
    </citation>
    <scope>NUCLEOTIDE SEQUENCE [LARGE SCALE GENOMIC DNA]</scope>
</reference>
<gene>
    <name evidence="1" type="ORF">llap_5321</name>
</gene>